<comment type="pathway">
    <text evidence="7">Carotenoid biosynthesis; staphyloxanthin biosynthesis; staphyloxanthin from farnesyl diphosphate: step 4/5.</text>
</comment>
<dbReference type="Proteomes" id="UP000580910">
    <property type="component" value="Unassembled WGS sequence"/>
</dbReference>
<keyword evidence="2" id="KW-1003">Cell membrane</keyword>
<dbReference type="PANTHER" id="PTHR43646:SF2">
    <property type="entry name" value="GLYCOSYLTRANSFERASE 2-LIKE DOMAIN-CONTAINING PROTEIN"/>
    <property type="match status" value="1"/>
</dbReference>
<evidence type="ECO:0000256" key="3">
    <source>
        <dbReference type="ARBA" id="ARBA00022676"/>
    </source>
</evidence>
<dbReference type="GO" id="GO:0005886">
    <property type="term" value="C:plasma membrane"/>
    <property type="evidence" value="ECO:0007669"/>
    <property type="project" value="UniProtKB-SubCell"/>
</dbReference>
<protein>
    <recommendedName>
        <fullName evidence="9">4,4'-diaponeurosporenoate glycosyltransferase</fullName>
    </recommendedName>
</protein>
<dbReference type="Pfam" id="PF00535">
    <property type="entry name" value="Glycos_transf_2"/>
    <property type="match status" value="1"/>
</dbReference>
<dbReference type="EMBL" id="JACGXA010000001">
    <property type="protein sequence ID" value="MBA8804329.1"/>
    <property type="molecule type" value="Genomic_DNA"/>
</dbReference>
<reference evidence="11 12" key="1">
    <citation type="submission" date="2020-07" db="EMBL/GenBank/DDBJ databases">
        <title>Sequencing the genomes of 1000 actinobacteria strains.</title>
        <authorList>
            <person name="Klenk H.-P."/>
        </authorList>
    </citation>
    <scope>NUCLEOTIDE SEQUENCE [LARGE SCALE GENOMIC DNA]</scope>
    <source>
        <strain evidence="11 12">DSM 21349</strain>
    </source>
</reference>
<dbReference type="InterPro" id="IPR029044">
    <property type="entry name" value="Nucleotide-diphossugar_trans"/>
</dbReference>
<evidence type="ECO:0000256" key="2">
    <source>
        <dbReference type="ARBA" id="ARBA00022475"/>
    </source>
</evidence>
<evidence type="ECO:0000313" key="11">
    <source>
        <dbReference type="EMBL" id="MBA8804329.1"/>
    </source>
</evidence>
<evidence type="ECO:0000256" key="7">
    <source>
        <dbReference type="ARBA" id="ARBA00037904"/>
    </source>
</evidence>
<dbReference type="PANTHER" id="PTHR43646">
    <property type="entry name" value="GLYCOSYLTRANSFERASE"/>
    <property type="match status" value="1"/>
</dbReference>
<evidence type="ECO:0000259" key="10">
    <source>
        <dbReference type="Pfam" id="PF00535"/>
    </source>
</evidence>
<evidence type="ECO:0000256" key="4">
    <source>
        <dbReference type="ARBA" id="ARBA00022679"/>
    </source>
</evidence>
<evidence type="ECO:0000256" key="9">
    <source>
        <dbReference type="ARBA" id="ARBA00040345"/>
    </source>
</evidence>
<accession>A0A7W3PAB4</accession>
<dbReference type="RefSeq" id="WP_182539791.1">
    <property type="nucleotide sequence ID" value="NZ_JACGXA010000001.1"/>
</dbReference>
<comment type="function">
    <text evidence="6">Catalyzes the glycosylation of 4,4'-diaponeurosporenoate, i.e. the esterification of glucose at the C1'' position with the carboxyl group of 4,4'-diaponeurosporenic acid, to form glycosyl-4,4'-diaponeurosporenoate. This is a step in the biosynthesis of staphyloxanthin, an orange pigment present in most staphylococci strains.</text>
</comment>
<dbReference type="GO" id="GO:0016757">
    <property type="term" value="F:glycosyltransferase activity"/>
    <property type="evidence" value="ECO:0007669"/>
    <property type="project" value="UniProtKB-KW"/>
</dbReference>
<keyword evidence="5" id="KW-0472">Membrane</keyword>
<dbReference type="SUPFAM" id="SSF53448">
    <property type="entry name" value="Nucleotide-diphospho-sugar transferases"/>
    <property type="match status" value="1"/>
</dbReference>
<comment type="similarity">
    <text evidence="8">Belongs to the glycosyltransferase 2 family. CrtQ subfamily.</text>
</comment>
<dbReference type="InterPro" id="IPR001173">
    <property type="entry name" value="Glyco_trans_2-like"/>
</dbReference>
<dbReference type="Gene3D" id="3.90.550.10">
    <property type="entry name" value="Spore Coat Polysaccharide Biosynthesis Protein SpsA, Chain A"/>
    <property type="match status" value="1"/>
</dbReference>
<sequence>MSPPRVRTAIDQVQVVIPAHDEEGLLPRCLASVRRAADHLAEVRPGVRVGITVVADCCTDRTVEIATGWPATQVVVSRAGNVGAARRAGVDHVVRHTLSTPPELVWLAHTDADSVVPEHWLAAQLMLADAGFAMVVGTVVPARTDLPPHIWDQWRARHQLGEGHPHVHGANLGLTLHASQVAGGFQPAPAHEDVRLVAAVRSAGLPWCATAATQVTTSGRQQGRVASGFARYLARLSSPTTRVEVPGVRALSR</sequence>
<name>A0A7W3PAB4_9ACTN</name>
<feature type="domain" description="Glycosyltransferase 2-like" evidence="10">
    <location>
        <begin position="15"/>
        <end position="147"/>
    </location>
</feature>
<evidence type="ECO:0000256" key="1">
    <source>
        <dbReference type="ARBA" id="ARBA00004236"/>
    </source>
</evidence>
<keyword evidence="4" id="KW-0808">Transferase</keyword>
<evidence type="ECO:0000256" key="5">
    <source>
        <dbReference type="ARBA" id="ARBA00023136"/>
    </source>
</evidence>
<dbReference type="AlphaFoldDB" id="A0A7W3PAB4"/>
<keyword evidence="3" id="KW-0328">Glycosyltransferase</keyword>
<evidence type="ECO:0000256" key="8">
    <source>
        <dbReference type="ARBA" id="ARBA00038120"/>
    </source>
</evidence>
<keyword evidence="12" id="KW-1185">Reference proteome</keyword>
<evidence type="ECO:0000313" key="12">
    <source>
        <dbReference type="Proteomes" id="UP000580910"/>
    </source>
</evidence>
<gene>
    <name evidence="11" type="ORF">FB382_002620</name>
</gene>
<organism evidence="11 12">
    <name type="scientific">Nocardioides ginsengisegetis</name>
    <dbReference type="NCBI Taxonomy" id="661491"/>
    <lineage>
        <taxon>Bacteria</taxon>
        <taxon>Bacillati</taxon>
        <taxon>Actinomycetota</taxon>
        <taxon>Actinomycetes</taxon>
        <taxon>Propionibacteriales</taxon>
        <taxon>Nocardioidaceae</taxon>
        <taxon>Nocardioides</taxon>
    </lineage>
</organism>
<comment type="subcellular location">
    <subcellularLocation>
        <location evidence="1">Cell membrane</location>
    </subcellularLocation>
</comment>
<comment type="caution">
    <text evidence="11">The sequence shown here is derived from an EMBL/GenBank/DDBJ whole genome shotgun (WGS) entry which is preliminary data.</text>
</comment>
<evidence type="ECO:0000256" key="6">
    <source>
        <dbReference type="ARBA" id="ARBA00037281"/>
    </source>
</evidence>
<proteinExistence type="inferred from homology"/>